<sequence length="192" mass="21157">MVTNMKVLIAIPPEKFRDEELLQPVQVFQEAGVKFELVSTHVGVVMGVLGKKAKVNRTFEDVLLKGVDEYYALMIIGGPGTMVHLWNNTHLHELARIFNTKGKVVAGIDNAPIVIAKAGLLKKKEATVVPGQTVREMMIDDAIIVNKPLVYKDRIVTANGLEVSVEFAKLIVQYHDGNPEFVATQSKAGFSF</sequence>
<comment type="caution">
    <text evidence="2">The sequence shown here is derived from an EMBL/GenBank/DDBJ whole genome shotgun (WGS) entry which is preliminary data.</text>
</comment>
<reference evidence="2 3" key="1">
    <citation type="submission" date="2018-05" db="EMBL/GenBank/DDBJ databases">
        <title>Draft genome of Methanospirillum lacunae Ki8-1.</title>
        <authorList>
            <person name="Dueholm M.S."/>
            <person name="Nielsen P.H."/>
            <person name="Bakmann L.F."/>
            <person name="Otzen D.E."/>
        </authorList>
    </citation>
    <scope>NUCLEOTIDE SEQUENCE [LARGE SCALE GENOMIC DNA]</scope>
    <source>
        <strain evidence="2 3">Ki8-1</strain>
    </source>
</reference>
<dbReference type="Gene3D" id="3.40.50.880">
    <property type="match status" value="1"/>
</dbReference>
<dbReference type="RefSeq" id="WP_109970023.1">
    <property type="nucleotide sequence ID" value="NZ_QGMY01000017.1"/>
</dbReference>
<dbReference type="SUPFAM" id="SSF52317">
    <property type="entry name" value="Class I glutamine amidotransferase-like"/>
    <property type="match status" value="1"/>
</dbReference>
<dbReference type="Pfam" id="PF01965">
    <property type="entry name" value="DJ-1_PfpI"/>
    <property type="match status" value="1"/>
</dbReference>
<dbReference type="EMBL" id="QGMY01000017">
    <property type="protein sequence ID" value="PWR69959.1"/>
    <property type="molecule type" value="Genomic_DNA"/>
</dbReference>
<dbReference type="PANTHER" id="PTHR48094:SF12">
    <property type="entry name" value="PARKINSON DISEASE PROTEIN 7 HOMOLOG"/>
    <property type="match status" value="1"/>
</dbReference>
<accession>A0A2V2MRE5</accession>
<name>A0A2V2MRE5_9EURY</name>
<dbReference type="InterPro" id="IPR029062">
    <property type="entry name" value="Class_I_gatase-like"/>
</dbReference>
<protein>
    <recommendedName>
        <fullName evidence="1">DJ-1/PfpI domain-containing protein</fullName>
    </recommendedName>
</protein>
<evidence type="ECO:0000259" key="1">
    <source>
        <dbReference type="Pfam" id="PF01965"/>
    </source>
</evidence>
<evidence type="ECO:0000313" key="2">
    <source>
        <dbReference type="EMBL" id="PWR69959.1"/>
    </source>
</evidence>
<organism evidence="2 3">
    <name type="scientific">Methanospirillum lacunae</name>
    <dbReference type="NCBI Taxonomy" id="668570"/>
    <lineage>
        <taxon>Archaea</taxon>
        <taxon>Methanobacteriati</taxon>
        <taxon>Methanobacteriota</taxon>
        <taxon>Stenosarchaea group</taxon>
        <taxon>Methanomicrobia</taxon>
        <taxon>Methanomicrobiales</taxon>
        <taxon>Methanospirillaceae</taxon>
        <taxon>Methanospirillum</taxon>
    </lineage>
</organism>
<keyword evidence="3" id="KW-1185">Reference proteome</keyword>
<proteinExistence type="predicted"/>
<dbReference type="OrthoDB" id="82036at2157"/>
<dbReference type="InterPro" id="IPR002818">
    <property type="entry name" value="DJ-1/PfpI"/>
</dbReference>
<dbReference type="AlphaFoldDB" id="A0A2V2MRE5"/>
<dbReference type="InterPro" id="IPR050325">
    <property type="entry name" value="Prot/Nucl_acid_deglycase"/>
</dbReference>
<evidence type="ECO:0000313" key="3">
    <source>
        <dbReference type="Proteomes" id="UP000245657"/>
    </source>
</evidence>
<dbReference type="Proteomes" id="UP000245657">
    <property type="component" value="Unassembled WGS sequence"/>
</dbReference>
<dbReference type="PANTHER" id="PTHR48094">
    <property type="entry name" value="PROTEIN/NUCLEIC ACID DEGLYCASE DJ-1-RELATED"/>
    <property type="match status" value="1"/>
</dbReference>
<dbReference type="GO" id="GO:0005737">
    <property type="term" value="C:cytoplasm"/>
    <property type="evidence" value="ECO:0007669"/>
    <property type="project" value="TreeGrafter"/>
</dbReference>
<gene>
    <name evidence="2" type="ORF">DK846_16135</name>
</gene>
<feature type="domain" description="DJ-1/PfpI" evidence="1">
    <location>
        <begin position="5"/>
        <end position="173"/>
    </location>
</feature>